<dbReference type="AlphaFoldDB" id="A0A290Z5L5"/>
<dbReference type="PANTHER" id="PTHR35010:SF2">
    <property type="entry name" value="BLL4672 PROTEIN"/>
    <property type="match status" value="1"/>
</dbReference>
<dbReference type="InterPro" id="IPR041413">
    <property type="entry name" value="MLTR_LBD"/>
</dbReference>
<dbReference type="EMBL" id="CP023445">
    <property type="protein sequence ID" value="ATE54284.1"/>
    <property type="molecule type" value="Genomic_DNA"/>
</dbReference>
<dbReference type="Pfam" id="PF13560">
    <property type="entry name" value="HTH_31"/>
    <property type="match status" value="1"/>
</dbReference>
<sequence length="284" mass="31489">MMAGMTSSPSLQLADFLRARRGRVRPDELGLEPGGRRRVSGLRREELAVLAGVSTDYYQRIEQGRGVKPSDEVLDALARALRLTDDETRHLRTLGRAARRPSAPPPRRVERVPESTRRLVDLLPAPAMVLGRHLDVLAHNAVANLLFGGMDDVLPGERNMLRALFLHPDAQRVCPDWEESASEYIGMLRAAAAEDPDHPRARELVGELSLLSPEFRRMWARHDVREKVKGVKWFARTPVGALRLDWDAYPLPGCPGPVLVVYTAAAGSVDAERVAALRELVGAR</sequence>
<dbReference type="Gene3D" id="3.30.450.180">
    <property type="match status" value="1"/>
</dbReference>
<dbReference type="PANTHER" id="PTHR35010">
    <property type="entry name" value="BLL4672 PROTEIN-RELATED"/>
    <property type="match status" value="1"/>
</dbReference>
<evidence type="ECO:0000313" key="3">
    <source>
        <dbReference type="Proteomes" id="UP000218505"/>
    </source>
</evidence>
<dbReference type="Proteomes" id="UP000218505">
    <property type="component" value="Chromosome"/>
</dbReference>
<proteinExistence type="predicted"/>
<protein>
    <submittedName>
        <fullName evidence="2">Transcriptional regulator</fullName>
    </submittedName>
</protein>
<dbReference type="InterPro" id="IPR010982">
    <property type="entry name" value="Lambda_DNA-bd_dom_sf"/>
</dbReference>
<dbReference type="KEGG" id="apre:CNX65_14095"/>
<dbReference type="Pfam" id="PF17765">
    <property type="entry name" value="MLTR_LBD"/>
    <property type="match status" value="1"/>
</dbReference>
<organism evidence="2 3">
    <name type="scientific">Actinosynnema pretiosum</name>
    <dbReference type="NCBI Taxonomy" id="42197"/>
    <lineage>
        <taxon>Bacteria</taxon>
        <taxon>Bacillati</taxon>
        <taxon>Actinomycetota</taxon>
        <taxon>Actinomycetes</taxon>
        <taxon>Pseudonocardiales</taxon>
        <taxon>Pseudonocardiaceae</taxon>
        <taxon>Actinosynnema</taxon>
    </lineage>
</organism>
<dbReference type="GO" id="GO:0003677">
    <property type="term" value="F:DNA binding"/>
    <property type="evidence" value="ECO:0007669"/>
    <property type="project" value="InterPro"/>
</dbReference>
<dbReference type="SUPFAM" id="SSF47413">
    <property type="entry name" value="lambda repressor-like DNA-binding domains"/>
    <property type="match status" value="1"/>
</dbReference>
<accession>A0A290Z5L5</accession>
<feature type="domain" description="HTH cro/C1-type" evidence="1">
    <location>
        <begin position="41"/>
        <end position="88"/>
    </location>
</feature>
<dbReference type="Gene3D" id="1.10.260.40">
    <property type="entry name" value="lambda repressor-like DNA-binding domains"/>
    <property type="match status" value="1"/>
</dbReference>
<dbReference type="SMART" id="SM00530">
    <property type="entry name" value="HTH_XRE"/>
    <property type="match status" value="1"/>
</dbReference>
<name>A0A290Z5L5_9PSEU</name>
<reference evidence="2" key="1">
    <citation type="submission" date="2017-09" db="EMBL/GenBank/DDBJ databases">
        <title>Complete Genome Sequence of ansamitocin-producing Bacterium Actinosynnema pretiosum X47.</title>
        <authorList>
            <person name="Cao G."/>
            <person name="Zong G."/>
            <person name="Zhong C."/>
            <person name="Fu J."/>
        </authorList>
    </citation>
    <scope>NUCLEOTIDE SEQUENCE [LARGE SCALE GENOMIC DNA]</scope>
    <source>
        <strain evidence="2">X47</strain>
    </source>
</reference>
<dbReference type="InterPro" id="IPR001387">
    <property type="entry name" value="Cro/C1-type_HTH"/>
</dbReference>
<dbReference type="PROSITE" id="PS50943">
    <property type="entry name" value="HTH_CROC1"/>
    <property type="match status" value="1"/>
</dbReference>
<keyword evidence="3" id="KW-1185">Reference proteome</keyword>
<dbReference type="CDD" id="cd00093">
    <property type="entry name" value="HTH_XRE"/>
    <property type="match status" value="1"/>
</dbReference>
<evidence type="ECO:0000313" key="2">
    <source>
        <dbReference type="EMBL" id="ATE54284.1"/>
    </source>
</evidence>
<evidence type="ECO:0000259" key="1">
    <source>
        <dbReference type="PROSITE" id="PS50943"/>
    </source>
</evidence>
<gene>
    <name evidence="2" type="ORF">CNX65_14095</name>
</gene>